<protein>
    <submittedName>
        <fullName evidence="2">Uncharacterized protein</fullName>
    </submittedName>
</protein>
<dbReference type="KEGG" id="lja:130742994"/>
<dbReference type="AlphaFoldDB" id="I3T0E7"/>
<dbReference type="InterPro" id="IPR003676">
    <property type="entry name" value="SAUR_fam"/>
</dbReference>
<dbReference type="EMBL" id="BT146195">
    <property type="protein sequence ID" value="AFK45989.1"/>
    <property type="molecule type" value="mRNA"/>
</dbReference>
<sequence length="115" mass="13135">MEKIVGGISKFKIVFKKLQKIFLLRGRTNKEGHFAVIADDGEEQKRFVVPLSCLRNSTFVRLLEQAAEDYGFDQGGVLTIPCRPNELEMLLAQQWQQLDGRGRNSVTTFESQLNF</sequence>
<dbReference type="PANTHER" id="PTHR31374">
    <property type="entry name" value="AUXIN-INDUCED PROTEIN-LIKE-RELATED"/>
    <property type="match status" value="1"/>
</dbReference>
<dbReference type="OrthoDB" id="1930622at2759"/>
<comment type="similarity">
    <text evidence="1">Belongs to the ARG7 family.</text>
</comment>
<dbReference type="PANTHER" id="PTHR31374:SF16">
    <property type="entry name" value="AUXIN-RESPONSIVE FAMILY PROTEIN"/>
    <property type="match status" value="1"/>
</dbReference>
<dbReference type="GO" id="GO:0009733">
    <property type="term" value="P:response to auxin"/>
    <property type="evidence" value="ECO:0007669"/>
    <property type="project" value="InterPro"/>
</dbReference>
<name>I3T0E7_LOTJA</name>
<accession>I3T0E7</accession>
<dbReference type="RefSeq" id="XP_057451086.1">
    <property type="nucleotide sequence ID" value="XM_057595103.1"/>
</dbReference>
<proteinExistence type="evidence at transcript level"/>
<organism evidence="2">
    <name type="scientific">Lotus japonicus</name>
    <name type="common">Lotus corniculatus var. japonicus</name>
    <dbReference type="NCBI Taxonomy" id="34305"/>
    <lineage>
        <taxon>Eukaryota</taxon>
        <taxon>Viridiplantae</taxon>
        <taxon>Streptophyta</taxon>
        <taxon>Embryophyta</taxon>
        <taxon>Tracheophyta</taxon>
        <taxon>Spermatophyta</taxon>
        <taxon>Magnoliopsida</taxon>
        <taxon>eudicotyledons</taxon>
        <taxon>Gunneridae</taxon>
        <taxon>Pentapetalae</taxon>
        <taxon>rosids</taxon>
        <taxon>fabids</taxon>
        <taxon>Fabales</taxon>
        <taxon>Fabaceae</taxon>
        <taxon>Papilionoideae</taxon>
        <taxon>50 kb inversion clade</taxon>
        <taxon>NPAAA clade</taxon>
        <taxon>Hologalegina</taxon>
        <taxon>robinioid clade</taxon>
        <taxon>Loteae</taxon>
        <taxon>Lotus</taxon>
    </lineage>
</organism>
<evidence type="ECO:0000256" key="1">
    <source>
        <dbReference type="ARBA" id="ARBA00006974"/>
    </source>
</evidence>
<dbReference type="GeneID" id="130742994"/>
<reference evidence="2" key="1">
    <citation type="submission" date="2012-05" db="EMBL/GenBank/DDBJ databases">
        <authorList>
            <person name="Krishnakumar V."/>
            <person name="Cheung F."/>
            <person name="Xiao Y."/>
            <person name="Chan A."/>
            <person name="Moskal W.A."/>
            <person name="Town C.D."/>
        </authorList>
    </citation>
    <scope>NUCLEOTIDE SEQUENCE</scope>
</reference>
<dbReference type="Pfam" id="PF02519">
    <property type="entry name" value="Auxin_inducible"/>
    <property type="match status" value="1"/>
</dbReference>
<evidence type="ECO:0000313" key="2">
    <source>
        <dbReference type="EMBL" id="AFK45989.1"/>
    </source>
</evidence>